<organism evidence="1 2">
    <name type="scientific">Caldicoprobacter faecalis</name>
    <dbReference type="NCBI Taxonomy" id="937334"/>
    <lineage>
        <taxon>Bacteria</taxon>
        <taxon>Bacillati</taxon>
        <taxon>Bacillota</taxon>
        <taxon>Clostridia</taxon>
        <taxon>Caldicoprobacterales</taxon>
        <taxon>Caldicoprobacteraceae</taxon>
        <taxon>Caldicoprobacter</taxon>
    </lineage>
</organism>
<accession>A0A1I5XJA3</accession>
<reference evidence="1 2" key="1">
    <citation type="submission" date="2016-10" db="EMBL/GenBank/DDBJ databases">
        <authorList>
            <person name="de Groot N.N."/>
        </authorList>
    </citation>
    <scope>NUCLEOTIDE SEQUENCE [LARGE SCALE GENOMIC DNA]</scope>
    <source>
        <strain evidence="1 2">DSM 20678</strain>
    </source>
</reference>
<dbReference type="EMBL" id="FOXR01000027">
    <property type="protein sequence ID" value="SFQ32030.1"/>
    <property type="molecule type" value="Genomic_DNA"/>
</dbReference>
<sequence>MLFTGNFRFEVVLNHGDNLFIITNSISTIDSAQTPNVNTTAKFGWTFDIFYYSEGRQDYYTDFGPTLNYISNMK</sequence>
<protein>
    <submittedName>
        <fullName evidence="1">Uncharacterized protein</fullName>
    </submittedName>
</protein>
<dbReference type="STRING" id="937334.SAMN05444406_12716"/>
<gene>
    <name evidence="1" type="ORF">SAMN05444406_12716</name>
</gene>
<proteinExistence type="predicted"/>
<evidence type="ECO:0000313" key="2">
    <source>
        <dbReference type="Proteomes" id="UP000198577"/>
    </source>
</evidence>
<dbReference type="AlphaFoldDB" id="A0A1I5XJA3"/>
<keyword evidence="2" id="KW-1185">Reference proteome</keyword>
<name>A0A1I5XJA3_9FIRM</name>
<evidence type="ECO:0000313" key="1">
    <source>
        <dbReference type="EMBL" id="SFQ32030.1"/>
    </source>
</evidence>
<dbReference type="Proteomes" id="UP000198577">
    <property type="component" value="Unassembled WGS sequence"/>
</dbReference>